<keyword evidence="2" id="KW-0813">Transport</keyword>
<accession>A0ABR4GN34</accession>
<dbReference type="InterPro" id="IPR005828">
    <property type="entry name" value="MFS_sugar_transport-like"/>
</dbReference>
<feature type="transmembrane region" description="Helical" evidence="6">
    <location>
        <begin position="171"/>
        <end position="194"/>
    </location>
</feature>
<feature type="transmembrane region" description="Helical" evidence="6">
    <location>
        <begin position="343"/>
        <end position="371"/>
    </location>
</feature>
<keyword evidence="3 6" id="KW-0812">Transmembrane</keyword>
<evidence type="ECO:0000256" key="6">
    <source>
        <dbReference type="SAM" id="Phobius"/>
    </source>
</evidence>
<feature type="transmembrane region" description="Helical" evidence="6">
    <location>
        <begin position="509"/>
        <end position="534"/>
    </location>
</feature>
<evidence type="ECO:0008006" key="9">
    <source>
        <dbReference type="Google" id="ProtNLM"/>
    </source>
</evidence>
<dbReference type="Gene3D" id="1.20.1250.20">
    <property type="entry name" value="MFS general substrate transporter like domains"/>
    <property type="match status" value="1"/>
</dbReference>
<dbReference type="InterPro" id="IPR050814">
    <property type="entry name" value="Myo-inositol_Transporter"/>
</dbReference>
<keyword evidence="8" id="KW-1185">Reference proteome</keyword>
<feature type="transmembrane region" description="Helical" evidence="6">
    <location>
        <begin position="200"/>
        <end position="219"/>
    </location>
</feature>
<dbReference type="Proteomes" id="UP001610563">
    <property type="component" value="Unassembled WGS sequence"/>
</dbReference>
<evidence type="ECO:0000256" key="3">
    <source>
        <dbReference type="ARBA" id="ARBA00022692"/>
    </source>
</evidence>
<protein>
    <recommendedName>
        <fullName evidence="9">MFS transporter</fullName>
    </recommendedName>
</protein>
<feature type="transmembrane region" description="Helical" evidence="6">
    <location>
        <begin position="443"/>
        <end position="464"/>
    </location>
</feature>
<reference evidence="7 8" key="1">
    <citation type="submission" date="2024-07" db="EMBL/GenBank/DDBJ databases">
        <title>Section-level genome sequencing and comparative genomics of Aspergillus sections Usti and Cavernicolus.</title>
        <authorList>
            <consortium name="Lawrence Berkeley National Laboratory"/>
            <person name="Nybo J.L."/>
            <person name="Vesth T.C."/>
            <person name="Theobald S."/>
            <person name="Frisvad J.C."/>
            <person name="Larsen T.O."/>
            <person name="Kjaerboelling I."/>
            <person name="Rothschild-Mancinelli K."/>
            <person name="Lyhne E.K."/>
            <person name="Kogle M.E."/>
            <person name="Barry K."/>
            <person name="Clum A."/>
            <person name="Na H."/>
            <person name="Ledsgaard L."/>
            <person name="Lin J."/>
            <person name="Lipzen A."/>
            <person name="Kuo A."/>
            <person name="Riley R."/>
            <person name="Mondo S."/>
            <person name="Labutti K."/>
            <person name="Haridas S."/>
            <person name="Pangalinan J."/>
            <person name="Salamov A.A."/>
            <person name="Simmons B.A."/>
            <person name="Magnuson J.K."/>
            <person name="Chen J."/>
            <person name="Drula E."/>
            <person name="Henrissat B."/>
            <person name="Wiebenga A."/>
            <person name="Lubbers R.J."/>
            <person name="Gomes A.C."/>
            <person name="Makela M.R."/>
            <person name="Stajich J."/>
            <person name="Grigoriev I.V."/>
            <person name="Mortensen U.H."/>
            <person name="De Vries R.P."/>
            <person name="Baker S.E."/>
            <person name="Andersen M.R."/>
        </authorList>
    </citation>
    <scope>NUCLEOTIDE SEQUENCE [LARGE SCALE GENOMIC DNA]</scope>
    <source>
        <strain evidence="7 8">CBS 209.92</strain>
    </source>
</reference>
<evidence type="ECO:0000256" key="2">
    <source>
        <dbReference type="ARBA" id="ARBA00022448"/>
    </source>
</evidence>
<dbReference type="PANTHER" id="PTHR48020:SF12">
    <property type="entry name" value="PROTON MYO-INOSITOL COTRANSPORTER"/>
    <property type="match status" value="1"/>
</dbReference>
<comment type="caution">
    <text evidence="7">The sequence shown here is derived from an EMBL/GenBank/DDBJ whole genome shotgun (WGS) entry which is preliminary data.</text>
</comment>
<evidence type="ECO:0000313" key="8">
    <source>
        <dbReference type="Proteomes" id="UP001610563"/>
    </source>
</evidence>
<evidence type="ECO:0000256" key="4">
    <source>
        <dbReference type="ARBA" id="ARBA00022989"/>
    </source>
</evidence>
<gene>
    <name evidence="7" type="ORF">BJX66DRAFT_332482</name>
</gene>
<proteinExistence type="predicted"/>
<keyword evidence="4 6" id="KW-1133">Transmembrane helix</keyword>
<dbReference type="EMBL" id="JBFTWV010000004">
    <property type="protein sequence ID" value="KAL2800342.1"/>
    <property type="molecule type" value="Genomic_DNA"/>
</dbReference>
<sequence length="605" mass="68002">MELADQGWPQFSIASHSHQGTPVTESDLRYRQILLDADEFVTKYGLDDIRGEIRAGALLLETHDNLESIEGLTEEAIAALKTESAPKAFLSLTEIFTWWRTFPCVCTIGGLLFGYMENLSPLLLDVNVPGSPQEVLDSFSRVFKSSIPSVVCYALGAWAAVPLLRCFARRSAVFSVLGVRAAGIVAMLAFPYRITLMVNTLLYSTVSGMILCIIPIYLAETSPTTKRGSIIIAWQLVQRIGGWLTPQAINNWNLNDHRSLVGICISALLSIAAFGMCFWVSPESPIWSARHGNYNHAYKALRRYRENNIQASRDLYRIHSVNNRFKRPMSQSNPNSLRRALHALIMSSIFILSGLIPEIMGLLLMIALSTIMLSGQEKDLNQLLPFLLPYAGVLLLSVLLLANFVERIGRRRLTTTCMIFVSLILVIMRLVTLDKSYISSEKYLPLPMLLLTPYMALLWVPMLYATEVSCSTGYEFVMAASLTLAFLRDATSTYSMLKIVKYALPRFDYNYCLSAPLALFIVVQIALTLLVYAFTIETKAQALEDIGAALDFPLLRRAAYRFRVYLPYFFKRYCLWRRVACEPFEESRYATGQVRLEDGDGLPAP</sequence>
<feature type="transmembrane region" description="Helical" evidence="6">
    <location>
        <begin position="260"/>
        <end position="281"/>
    </location>
</feature>
<comment type="subcellular location">
    <subcellularLocation>
        <location evidence="1">Membrane</location>
    </subcellularLocation>
</comment>
<dbReference type="SUPFAM" id="SSF103473">
    <property type="entry name" value="MFS general substrate transporter"/>
    <property type="match status" value="1"/>
</dbReference>
<feature type="transmembrane region" description="Helical" evidence="6">
    <location>
        <begin position="411"/>
        <end position="431"/>
    </location>
</feature>
<name>A0ABR4GN34_9EURO</name>
<dbReference type="InterPro" id="IPR036259">
    <property type="entry name" value="MFS_trans_sf"/>
</dbReference>
<feature type="transmembrane region" description="Helical" evidence="6">
    <location>
        <begin position="383"/>
        <end position="405"/>
    </location>
</feature>
<dbReference type="Pfam" id="PF00083">
    <property type="entry name" value="Sugar_tr"/>
    <property type="match status" value="1"/>
</dbReference>
<evidence type="ECO:0000256" key="5">
    <source>
        <dbReference type="ARBA" id="ARBA00023136"/>
    </source>
</evidence>
<dbReference type="PANTHER" id="PTHR48020">
    <property type="entry name" value="PROTON MYO-INOSITOL COTRANSPORTER"/>
    <property type="match status" value="1"/>
</dbReference>
<organism evidence="7 8">
    <name type="scientific">Aspergillus keveii</name>
    <dbReference type="NCBI Taxonomy" id="714993"/>
    <lineage>
        <taxon>Eukaryota</taxon>
        <taxon>Fungi</taxon>
        <taxon>Dikarya</taxon>
        <taxon>Ascomycota</taxon>
        <taxon>Pezizomycotina</taxon>
        <taxon>Eurotiomycetes</taxon>
        <taxon>Eurotiomycetidae</taxon>
        <taxon>Eurotiales</taxon>
        <taxon>Aspergillaceae</taxon>
        <taxon>Aspergillus</taxon>
        <taxon>Aspergillus subgen. Nidulantes</taxon>
    </lineage>
</organism>
<keyword evidence="5 6" id="KW-0472">Membrane</keyword>
<evidence type="ECO:0000256" key="1">
    <source>
        <dbReference type="ARBA" id="ARBA00004370"/>
    </source>
</evidence>
<feature type="transmembrane region" description="Helical" evidence="6">
    <location>
        <begin position="476"/>
        <end position="497"/>
    </location>
</feature>
<evidence type="ECO:0000313" key="7">
    <source>
        <dbReference type="EMBL" id="KAL2800342.1"/>
    </source>
</evidence>